<evidence type="ECO:0000313" key="2">
    <source>
        <dbReference type="EMBL" id="QLH51383.1"/>
    </source>
</evidence>
<dbReference type="EMBL" id="CP058708">
    <property type="protein sequence ID" value="QLH51383.1"/>
    <property type="molecule type" value="Genomic_DNA"/>
</dbReference>
<accession>A0A7D5STE2</accession>
<evidence type="ECO:0000313" key="3">
    <source>
        <dbReference type="Proteomes" id="UP000021315"/>
    </source>
</evidence>
<dbReference type="Proteomes" id="UP000021315">
    <property type="component" value="Unassembled WGS sequence"/>
</dbReference>
<dbReference type="RefSeq" id="WP_034950175.1">
    <property type="nucleotide sequence ID" value="NZ_JDST02000059.1"/>
</dbReference>
<name>A0A080M4X2_9PROT</name>
<dbReference type="EMBL" id="JDST02000059">
    <property type="protein sequence ID" value="KFB76258.1"/>
    <property type="molecule type" value="Genomic_DNA"/>
</dbReference>
<organism evidence="1 3">
    <name type="scientific">Candidatus Accumulibacter cognatus</name>
    <dbReference type="NCBI Taxonomy" id="2954383"/>
    <lineage>
        <taxon>Bacteria</taxon>
        <taxon>Pseudomonadati</taxon>
        <taxon>Pseudomonadota</taxon>
        <taxon>Betaproteobacteria</taxon>
        <taxon>Candidatus Accumulibacter</taxon>
    </lineage>
</organism>
<dbReference type="KEGG" id="acog:HWD57_17405"/>
<evidence type="ECO:0000313" key="4">
    <source>
        <dbReference type="Proteomes" id="UP000509684"/>
    </source>
</evidence>
<reference evidence="2" key="3">
    <citation type="submission" date="2020-06" db="EMBL/GenBank/DDBJ databases">
        <authorList>
            <person name="Arumugam K."/>
            <person name="Besarab I."/>
            <person name="Haryono M."/>
            <person name="Bagci C."/>
            <person name="Beier S."/>
            <person name="Buchfink B."/>
            <person name="Gorska A."/>
            <person name="Qiu G."/>
            <person name="Huson D.H."/>
            <person name="Williams R.B."/>
        </authorList>
    </citation>
    <scope>NUCLEOTIDE SEQUENCE</scope>
    <source>
        <strain evidence="2">SSA1</strain>
    </source>
</reference>
<sequence length="62" mass="7230">MSADDHLLPHVHVKLNDGRECTVDIDTLEIKGRIAAREIRDELAWIAENRALLHGEWRRYNP</sequence>
<dbReference type="AlphaFoldDB" id="A0A080M4X2"/>
<evidence type="ECO:0000313" key="1">
    <source>
        <dbReference type="EMBL" id="KFB76258.1"/>
    </source>
</evidence>
<reference evidence="1 3" key="1">
    <citation type="submission" date="2014-02" db="EMBL/GenBank/DDBJ databases">
        <title>Expanding our view of genomic diversity in Candidatus Accumulibacter clades.</title>
        <authorList>
            <person name="Skennerton C.T."/>
            <person name="Barr J.J."/>
            <person name="Slater F.R."/>
            <person name="Bond P.L."/>
            <person name="Tyson G.W."/>
        </authorList>
    </citation>
    <scope>NUCLEOTIDE SEQUENCE [LARGE SCALE GENOMIC DNA]</scope>
    <source>
        <strain evidence="3">SK-02</strain>
    </source>
</reference>
<gene>
    <name evidence="1" type="ORF">AW06_002680</name>
    <name evidence="2" type="ORF">HWD57_17405</name>
</gene>
<dbReference type="InterPro" id="IPR025427">
    <property type="entry name" value="DUF4160"/>
</dbReference>
<proteinExistence type="predicted"/>
<dbReference type="Pfam" id="PF13711">
    <property type="entry name" value="DUF4160"/>
    <property type="match status" value="1"/>
</dbReference>
<reference evidence="2 4" key="2">
    <citation type="journal article" date="2019" name="Microbiome">
        <title>Annotated bacterial chromosomes from frame-shift-corrected long-read metagenomic data.</title>
        <authorList>
            <person name="Arumugam K."/>
            <person name="Bagci C."/>
            <person name="Bessarab I."/>
            <person name="Beier S."/>
            <person name="Buchfink B."/>
            <person name="Gorska A."/>
            <person name="Qiu G."/>
            <person name="Huson D.H."/>
            <person name="Williams R.B.H."/>
        </authorList>
    </citation>
    <scope>NUCLEOTIDE SEQUENCE [LARGE SCALE GENOMIC DNA]</scope>
    <source>
        <strain evidence="2">SSA1</strain>
    </source>
</reference>
<accession>A0A080M4X2</accession>
<protein>
    <submittedName>
        <fullName evidence="2">DUF4160 domain-containing protein</fullName>
    </submittedName>
</protein>
<dbReference type="Proteomes" id="UP000509684">
    <property type="component" value="Chromosome"/>
</dbReference>
<keyword evidence="3" id="KW-1185">Reference proteome</keyword>
<dbReference type="STRING" id="1453999.AW06_002680"/>